<keyword evidence="6" id="KW-0472">Membrane</keyword>
<evidence type="ECO:0000256" key="5">
    <source>
        <dbReference type="ARBA" id="ARBA00022729"/>
    </source>
</evidence>
<dbReference type="InterPro" id="IPR045860">
    <property type="entry name" value="Snake_toxin-like_sf"/>
</dbReference>
<gene>
    <name evidence="10" type="ORF">HHUSO_G25474</name>
</gene>
<dbReference type="InterPro" id="IPR035076">
    <property type="entry name" value="Toxin/TOLIP"/>
</dbReference>
<evidence type="ECO:0000256" key="3">
    <source>
        <dbReference type="ARBA" id="ARBA00022475"/>
    </source>
</evidence>
<evidence type="ECO:0000256" key="8">
    <source>
        <dbReference type="SAM" id="SignalP"/>
    </source>
</evidence>
<feature type="domain" description="UPAR/Ly6" evidence="9">
    <location>
        <begin position="119"/>
        <end position="200"/>
    </location>
</feature>
<feature type="signal peptide" evidence="8">
    <location>
        <begin position="1"/>
        <end position="23"/>
    </location>
</feature>
<feature type="domain" description="UPAR/Ly6" evidence="9">
    <location>
        <begin position="24"/>
        <end position="112"/>
    </location>
</feature>
<keyword evidence="5 8" id="KW-0732">Signal</keyword>
<dbReference type="Pfam" id="PF00087">
    <property type="entry name" value="Toxin_TOLIP"/>
    <property type="match status" value="1"/>
</dbReference>
<sequence>MLKMRQVLLALCTVCALLSAASALNCNSCVPTVSGTCTDTTMTCPASQPQCAVAAVSVNVAGTKKTINMKSCSEPEACNGPISLNFGIQRTTINAKCCTTDLCNTGSVPAYADSTPSGLECYGCIGQDCRDTMKCLGVEDHCLKVVVEAQGSKIVTKGCASKNVCVSQSMQIPGLSGSIYCCEGKLQLGARRVGQNIPLLLLPLLTFKLLF</sequence>
<keyword evidence="3" id="KW-1003">Cell membrane</keyword>
<organism evidence="10 11">
    <name type="scientific">Huso huso</name>
    <name type="common">Beluga</name>
    <name type="synonym">Acipenser huso</name>
    <dbReference type="NCBI Taxonomy" id="61971"/>
    <lineage>
        <taxon>Eukaryota</taxon>
        <taxon>Metazoa</taxon>
        <taxon>Chordata</taxon>
        <taxon>Craniata</taxon>
        <taxon>Vertebrata</taxon>
        <taxon>Euteleostomi</taxon>
        <taxon>Actinopterygii</taxon>
        <taxon>Chondrostei</taxon>
        <taxon>Acipenseriformes</taxon>
        <taxon>Acipenseridae</taxon>
        <taxon>Huso</taxon>
    </lineage>
</organism>
<comment type="subcellular location">
    <subcellularLocation>
        <location evidence="1">Cell membrane</location>
    </subcellularLocation>
    <subcellularLocation>
        <location evidence="2">Secreted</location>
    </subcellularLocation>
</comment>
<dbReference type="InterPro" id="IPR050918">
    <property type="entry name" value="CNF-like_PLA2_Inhibitor"/>
</dbReference>
<evidence type="ECO:0000259" key="9">
    <source>
        <dbReference type="SMART" id="SM00134"/>
    </source>
</evidence>
<feature type="chain" id="PRO_5045715191" evidence="8">
    <location>
        <begin position="24"/>
        <end position="211"/>
    </location>
</feature>
<dbReference type="PANTHER" id="PTHR20914">
    <property type="entry name" value="LY6/PLAUR DOMAIN-CONTAINING PROTEIN 8"/>
    <property type="match status" value="1"/>
</dbReference>
<comment type="caution">
    <text evidence="10">The sequence shown here is derived from an EMBL/GenBank/DDBJ whole genome shotgun (WGS) entry which is preliminary data.</text>
</comment>
<dbReference type="EMBL" id="JAHFZB010000025">
    <property type="protein sequence ID" value="KAK6474625.1"/>
    <property type="molecule type" value="Genomic_DNA"/>
</dbReference>
<dbReference type="Pfam" id="PF00021">
    <property type="entry name" value="UPAR_LY6"/>
    <property type="match status" value="1"/>
</dbReference>
<evidence type="ECO:0000256" key="6">
    <source>
        <dbReference type="ARBA" id="ARBA00023136"/>
    </source>
</evidence>
<protein>
    <submittedName>
        <fullName evidence="10">Urokinase plasminogen activator surface receptor-like</fullName>
    </submittedName>
</protein>
<accession>A0ABR0YQY3</accession>
<keyword evidence="7" id="KW-0325">Glycoprotein</keyword>
<dbReference type="InterPro" id="IPR016054">
    <property type="entry name" value="LY6_UPA_recep-like"/>
</dbReference>
<dbReference type="Gene3D" id="2.10.60.10">
    <property type="entry name" value="CD59"/>
    <property type="match status" value="2"/>
</dbReference>
<dbReference type="SUPFAM" id="SSF57302">
    <property type="entry name" value="Snake toxin-like"/>
    <property type="match status" value="2"/>
</dbReference>
<evidence type="ECO:0000256" key="7">
    <source>
        <dbReference type="ARBA" id="ARBA00023180"/>
    </source>
</evidence>
<keyword evidence="11" id="KW-1185">Reference proteome</keyword>
<evidence type="ECO:0000256" key="2">
    <source>
        <dbReference type="ARBA" id="ARBA00004613"/>
    </source>
</evidence>
<evidence type="ECO:0000313" key="11">
    <source>
        <dbReference type="Proteomes" id="UP001369086"/>
    </source>
</evidence>
<name>A0ABR0YQY3_HUSHU</name>
<keyword evidence="4" id="KW-0964">Secreted</keyword>
<reference evidence="10 11" key="1">
    <citation type="submission" date="2021-05" db="EMBL/GenBank/DDBJ databases">
        <authorList>
            <person name="Zahm M."/>
            <person name="Klopp C."/>
            <person name="Cabau C."/>
            <person name="Kuhl H."/>
            <person name="Suciu R."/>
            <person name="Ciorpac M."/>
            <person name="Holostenco D."/>
            <person name="Gessner J."/>
            <person name="Wuertz S."/>
            <person name="Hohne C."/>
            <person name="Stock M."/>
            <person name="Gislard M."/>
            <person name="Lluch J."/>
            <person name="Milhes M."/>
            <person name="Lampietro C."/>
            <person name="Lopez Roques C."/>
            <person name="Donnadieu C."/>
            <person name="Du K."/>
            <person name="Schartl M."/>
            <person name="Guiguen Y."/>
        </authorList>
    </citation>
    <scope>NUCLEOTIDE SEQUENCE [LARGE SCALE GENOMIC DNA]</scope>
    <source>
        <strain evidence="10">Hh-F2</strain>
        <tissue evidence="10">Blood</tissue>
    </source>
</reference>
<dbReference type="Proteomes" id="UP001369086">
    <property type="component" value="Unassembled WGS sequence"/>
</dbReference>
<evidence type="ECO:0000256" key="4">
    <source>
        <dbReference type="ARBA" id="ARBA00022525"/>
    </source>
</evidence>
<dbReference type="PANTHER" id="PTHR20914:SF24">
    <property type="entry name" value="LYMPHOCYTE ANTIGEN 6 FAMILY MEMBER M2-RELATED"/>
    <property type="match status" value="1"/>
</dbReference>
<evidence type="ECO:0000313" key="10">
    <source>
        <dbReference type="EMBL" id="KAK6474625.1"/>
    </source>
</evidence>
<dbReference type="SMART" id="SM00134">
    <property type="entry name" value="LU"/>
    <property type="match status" value="2"/>
</dbReference>
<proteinExistence type="predicted"/>
<evidence type="ECO:0000256" key="1">
    <source>
        <dbReference type="ARBA" id="ARBA00004236"/>
    </source>
</evidence>